<dbReference type="SMART" id="SM00518">
    <property type="entry name" value="AP2Ec"/>
    <property type="match status" value="1"/>
</dbReference>
<dbReference type="Gene3D" id="3.20.20.150">
    <property type="entry name" value="Divalent-metal-dependent TIM barrel enzymes"/>
    <property type="match status" value="1"/>
</dbReference>
<evidence type="ECO:0000256" key="18">
    <source>
        <dbReference type="HAMAP-Rule" id="MF_03132"/>
    </source>
</evidence>
<keyword evidence="7 18" id="KW-0396">Initiation factor</keyword>
<evidence type="ECO:0000256" key="4">
    <source>
        <dbReference type="ARBA" id="ARBA00005340"/>
    </source>
</evidence>
<dbReference type="GO" id="GO:0005730">
    <property type="term" value="C:nucleolus"/>
    <property type="evidence" value="ECO:0007669"/>
    <property type="project" value="UniProtKB-SubCell"/>
</dbReference>
<keyword evidence="10" id="KW-0378">Hydrolase</keyword>
<dbReference type="Pfam" id="PF01912">
    <property type="entry name" value="eIF-6"/>
    <property type="match status" value="1"/>
</dbReference>
<evidence type="ECO:0000256" key="5">
    <source>
        <dbReference type="ARBA" id="ARBA00022490"/>
    </source>
</evidence>
<dbReference type="SUPFAM" id="SSF51658">
    <property type="entry name" value="Xylose isomerase-like"/>
    <property type="match status" value="1"/>
</dbReference>
<evidence type="ECO:0000256" key="10">
    <source>
        <dbReference type="ARBA" id="ARBA00022801"/>
    </source>
</evidence>
<comment type="caution">
    <text evidence="20">The sequence shown here is derived from an EMBL/GenBank/DDBJ whole genome shotgun (WGS) entry which is preliminary data.</text>
</comment>
<dbReference type="GO" id="GO:0008081">
    <property type="term" value="F:phosphoric diester hydrolase activity"/>
    <property type="evidence" value="ECO:0007669"/>
    <property type="project" value="TreeGrafter"/>
</dbReference>
<evidence type="ECO:0000256" key="17">
    <source>
        <dbReference type="ARBA" id="ARBA00054483"/>
    </source>
</evidence>
<dbReference type="InterPro" id="IPR002769">
    <property type="entry name" value="eIF6"/>
</dbReference>
<dbReference type="GO" id="GO:0043023">
    <property type="term" value="F:ribosomal large subunit binding"/>
    <property type="evidence" value="ECO:0007669"/>
    <property type="project" value="UniProtKB-UniRule"/>
</dbReference>
<evidence type="ECO:0000256" key="6">
    <source>
        <dbReference type="ARBA" id="ARBA00022517"/>
    </source>
</evidence>
<evidence type="ECO:0000256" key="3">
    <source>
        <dbReference type="ARBA" id="ARBA00004173"/>
    </source>
</evidence>
<comment type="subcellular location">
    <subcellularLocation>
        <location evidence="18">Cytoplasm</location>
    </subcellularLocation>
    <subcellularLocation>
        <location evidence="18">Nucleus</location>
        <location evidence="18">Nucleolus</location>
    </subcellularLocation>
    <subcellularLocation>
        <location evidence="3">Mitochondrion</location>
    </subcellularLocation>
    <text evidence="18">Shuttles between cytoplasm and nucleus/nucleolus.</text>
</comment>
<reference evidence="20" key="1">
    <citation type="journal article" date="2023" name="Nat. Microbiol.">
        <title>Babesia duncani multi-omics identifies virulence factors and drug targets.</title>
        <authorList>
            <person name="Singh P."/>
            <person name="Lonardi S."/>
            <person name="Liang Q."/>
            <person name="Vydyam P."/>
            <person name="Khabirova E."/>
            <person name="Fang T."/>
            <person name="Gihaz S."/>
            <person name="Thekkiniath J."/>
            <person name="Munshi M."/>
            <person name="Abel S."/>
            <person name="Ciampossin L."/>
            <person name="Batugedara G."/>
            <person name="Gupta M."/>
            <person name="Lu X.M."/>
            <person name="Lenz T."/>
            <person name="Chakravarty S."/>
            <person name="Cornillot E."/>
            <person name="Hu Y."/>
            <person name="Ma W."/>
            <person name="Gonzalez L.M."/>
            <person name="Sanchez S."/>
            <person name="Estrada K."/>
            <person name="Sanchez-Flores A."/>
            <person name="Montero E."/>
            <person name="Harb O.S."/>
            <person name="Le Roch K.G."/>
            <person name="Mamoun C.B."/>
        </authorList>
    </citation>
    <scope>NUCLEOTIDE SEQUENCE</scope>
    <source>
        <strain evidence="20">WA1</strain>
    </source>
</reference>
<keyword evidence="20" id="KW-0540">Nuclease</keyword>
<dbReference type="GO" id="GO:0003677">
    <property type="term" value="F:DNA binding"/>
    <property type="evidence" value="ECO:0007669"/>
    <property type="project" value="InterPro"/>
</dbReference>
<dbReference type="CDD" id="cd00527">
    <property type="entry name" value="IF6"/>
    <property type="match status" value="1"/>
</dbReference>
<keyword evidence="6 18" id="KW-0690">Ribosome biogenesis</keyword>
<evidence type="ECO:0000256" key="16">
    <source>
        <dbReference type="ARBA" id="ARBA00023242"/>
    </source>
</evidence>
<dbReference type="InterPro" id="IPR036237">
    <property type="entry name" value="Xyl_isomerase-like_sf"/>
</dbReference>
<dbReference type="InterPro" id="IPR018246">
    <property type="entry name" value="AP_endonuc_F2_Zn_BS"/>
</dbReference>
<comment type="function">
    <text evidence="18">Binds to the 60S ribosomal subunit and prevents its association with the 40S ribosomal subunit to form the 80S initiation complex in the cytoplasm. May also be involved in ribosome biogenesis.</text>
</comment>
<keyword evidence="15" id="KW-0464">Manganese</keyword>
<dbReference type="GO" id="GO:0006284">
    <property type="term" value="P:base-excision repair"/>
    <property type="evidence" value="ECO:0007669"/>
    <property type="project" value="TreeGrafter"/>
</dbReference>
<keyword evidence="14" id="KW-0234">DNA repair</keyword>
<keyword evidence="9" id="KW-0227">DNA damage</keyword>
<evidence type="ECO:0000313" key="21">
    <source>
        <dbReference type="Proteomes" id="UP001214638"/>
    </source>
</evidence>
<accession>A0AAD9PKN9</accession>
<dbReference type="GO" id="GO:0005739">
    <property type="term" value="C:mitochondrion"/>
    <property type="evidence" value="ECO:0007669"/>
    <property type="project" value="UniProtKB-SubCell"/>
</dbReference>
<keyword evidence="11" id="KW-0862">Zinc</keyword>
<evidence type="ECO:0000256" key="14">
    <source>
        <dbReference type="ARBA" id="ARBA00023204"/>
    </source>
</evidence>
<dbReference type="HAMAP" id="MF_00152">
    <property type="entry name" value="Nfo"/>
    <property type="match status" value="1"/>
</dbReference>
<sequence length="547" mass="60737">MAIRAHYENNNEVGVFATLTNSYALISRGASANFISVFEAELTPRIPVIPTLIGGTRVVGRVTVGNKRGLLVSSICTDRELRDLRNSLPDEIQIRRIDERLSALGNCIAANDYVGLIHVDMDRETEEIVEDVLGVEVFRSSIAGNVLIGSYCRFQNRGGLVHVKTTTEEIEELSQLLQIPLASGTVNRGSDVIGAGLLANDWAAFCGMATTATEIATIEKVFKLNVPEGGFTEPNNIPLDPKANVDELFEKIRSISRDSNVYIGAHISAAGGPENAIKNAYNICGQAFALFLKNQRRWDFTPIPEGSVKAFKELLKHRNYDPKFILPHGSFLINMANPDAEKRRKAYANFLDDLQRCETLGIPLYNFHPGSTVGQCDKATSIKHLAECINKAIKETSVVRIILENAAGQKNVIGSKFEDLRDIIELIEDKSRVGVCLDTCHLFAAGYDIRTSEQFENVMQDFKKIIGMHYLAGVHLNDCKSVLGSGLDRHENLGKGHLTRETFDFIMNSGYFVDMPIILETPDIHGNETVYRQEVEYMYSLFNSSRN</sequence>
<keyword evidence="13" id="KW-0496">Mitochondrion</keyword>
<name>A0AAD9PKN9_9APIC</name>
<dbReference type="Gene3D" id="3.75.10.10">
    <property type="entry name" value="L-arginine/glycine Amidinotransferase, Chain A"/>
    <property type="match status" value="1"/>
</dbReference>
<dbReference type="GO" id="GO:0042273">
    <property type="term" value="P:ribosomal large subunit biogenesis"/>
    <property type="evidence" value="ECO:0007669"/>
    <property type="project" value="UniProtKB-UniRule"/>
</dbReference>
<dbReference type="InterPro" id="IPR013022">
    <property type="entry name" value="Xyl_isomerase-like_TIM-brl"/>
</dbReference>
<evidence type="ECO:0000256" key="9">
    <source>
        <dbReference type="ARBA" id="ARBA00022763"/>
    </source>
</evidence>
<protein>
    <recommendedName>
        <fullName evidence="18">Eukaryotic translation initiation factor 6</fullName>
        <shortName evidence="18">eIF-6</shortName>
    </recommendedName>
</protein>
<keyword evidence="16 18" id="KW-0539">Nucleus</keyword>
<feature type="domain" description="Xylose isomerase-like TIM barrel" evidence="19">
    <location>
        <begin position="286"/>
        <end position="540"/>
    </location>
</feature>
<comment type="similarity">
    <text evidence="4">Belongs to the AP endonuclease 2 family.</text>
</comment>
<evidence type="ECO:0000256" key="8">
    <source>
        <dbReference type="ARBA" id="ARBA00022723"/>
    </source>
</evidence>
<evidence type="ECO:0000256" key="11">
    <source>
        <dbReference type="ARBA" id="ARBA00022833"/>
    </source>
</evidence>
<dbReference type="AlphaFoldDB" id="A0AAD9PKN9"/>
<dbReference type="NCBIfam" id="NF002199">
    <property type="entry name" value="PRK01060.1-4"/>
    <property type="match status" value="1"/>
</dbReference>
<dbReference type="NCBIfam" id="TIGR00323">
    <property type="entry name" value="eIF-6"/>
    <property type="match status" value="1"/>
</dbReference>
<dbReference type="HAMAP" id="MF_00032">
    <property type="entry name" value="eIF_6"/>
    <property type="match status" value="1"/>
</dbReference>
<dbReference type="NCBIfam" id="TIGR00587">
    <property type="entry name" value="nfo"/>
    <property type="match status" value="1"/>
</dbReference>
<dbReference type="SUPFAM" id="SSF55909">
    <property type="entry name" value="Pentein"/>
    <property type="match status" value="1"/>
</dbReference>
<comment type="function">
    <text evidence="17">Plays a role in mitochondrial DNA base excision repair (BER) pathway induced by oxidative stress. Has apurinic/apyrimidinic (AP) endonuclease activity towards double-stranded DNA (dsDNA) with a preference for C as opposite base. Has 3'-phosphatase activity; removes 3'-phosphate from blunt-end, recessed, and gapped DNA templates and thus, removes 3'-blocks for DNA polymerase activity during BER. Lacks 3'-5' exonuclease activity and does not cleave damaged bases by nucleotide incision repair (NIR).</text>
</comment>
<dbReference type="GO" id="GO:0003906">
    <property type="term" value="F:DNA-(apurinic or apyrimidinic site) endonuclease activity"/>
    <property type="evidence" value="ECO:0007669"/>
    <property type="project" value="TreeGrafter"/>
</dbReference>
<dbReference type="SMART" id="SM00654">
    <property type="entry name" value="eIF6"/>
    <property type="match status" value="1"/>
</dbReference>
<keyword evidence="8" id="KW-0479">Metal-binding</keyword>
<dbReference type="EMBL" id="JALLKP010000002">
    <property type="protein sequence ID" value="KAK2196593.1"/>
    <property type="molecule type" value="Genomic_DNA"/>
</dbReference>
<keyword evidence="5 18" id="KW-0963">Cytoplasm</keyword>
<evidence type="ECO:0000256" key="15">
    <source>
        <dbReference type="ARBA" id="ARBA00023211"/>
    </source>
</evidence>
<dbReference type="PROSITE" id="PS00730">
    <property type="entry name" value="AP_NUCLEASE_F2_2"/>
    <property type="match status" value="1"/>
</dbReference>
<dbReference type="FunFam" id="3.20.20.150:FF:000001">
    <property type="entry name" value="Probable endonuclease 4"/>
    <property type="match status" value="1"/>
</dbReference>
<comment type="cofactor">
    <cofactor evidence="1">
        <name>Mn(2+)</name>
        <dbReference type="ChEBI" id="CHEBI:29035"/>
    </cofactor>
</comment>
<evidence type="ECO:0000256" key="2">
    <source>
        <dbReference type="ARBA" id="ARBA00001947"/>
    </source>
</evidence>
<dbReference type="Proteomes" id="UP001214638">
    <property type="component" value="Unassembled WGS sequence"/>
</dbReference>
<dbReference type="PROSITE" id="PS51432">
    <property type="entry name" value="AP_NUCLEASE_F2_4"/>
    <property type="match status" value="1"/>
</dbReference>
<dbReference type="FunFam" id="3.75.10.10:FF:000006">
    <property type="entry name" value="Eukaryotic translation initiation factor 6"/>
    <property type="match status" value="1"/>
</dbReference>
<comment type="similarity">
    <text evidence="18">Belongs to the eIF-6 family.</text>
</comment>
<dbReference type="GO" id="GO:0008270">
    <property type="term" value="F:zinc ion binding"/>
    <property type="evidence" value="ECO:0007669"/>
    <property type="project" value="InterPro"/>
</dbReference>
<keyword evidence="20" id="KW-0255">Endonuclease</keyword>
<evidence type="ECO:0000259" key="19">
    <source>
        <dbReference type="Pfam" id="PF01261"/>
    </source>
</evidence>
<dbReference type="PANTHER" id="PTHR21445:SF0">
    <property type="entry name" value="APURINIC-APYRIMIDINIC ENDONUCLEASE"/>
    <property type="match status" value="1"/>
</dbReference>
<evidence type="ECO:0000313" key="20">
    <source>
        <dbReference type="EMBL" id="KAK2196593.1"/>
    </source>
</evidence>
<comment type="subunit">
    <text evidence="18">Monomer. Associates with the 60S ribosomal subunit.</text>
</comment>
<dbReference type="PANTHER" id="PTHR21445">
    <property type="entry name" value="ENDONUCLEASE IV ENDODEOXYRIBONUCLEASE IV"/>
    <property type="match status" value="1"/>
</dbReference>
<dbReference type="InterPro" id="IPR001719">
    <property type="entry name" value="AP_endonuc_2"/>
</dbReference>
<evidence type="ECO:0000256" key="7">
    <source>
        <dbReference type="ARBA" id="ARBA00022540"/>
    </source>
</evidence>
<dbReference type="GO" id="GO:0003743">
    <property type="term" value="F:translation initiation factor activity"/>
    <property type="evidence" value="ECO:0007669"/>
    <property type="project" value="UniProtKB-UniRule"/>
</dbReference>
<evidence type="ECO:0000256" key="1">
    <source>
        <dbReference type="ARBA" id="ARBA00001936"/>
    </source>
</evidence>
<proteinExistence type="inferred from homology"/>
<evidence type="ECO:0000256" key="13">
    <source>
        <dbReference type="ARBA" id="ARBA00023128"/>
    </source>
</evidence>
<gene>
    <name evidence="18" type="primary">EIF6</name>
    <name evidence="20" type="ORF">BdWA1_001840</name>
</gene>
<organism evidence="20 21">
    <name type="scientific">Babesia duncani</name>
    <dbReference type="NCBI Taxonomy" id="323732"/>
    <lineage>
        <taxon>Eukaryota</taxon>
        <taxon>Sar</taxon>
        <taxon>Alveolata</taxon>
        <taxon>Apicomplexa</taxon>
        <taxon>Aconoidasida</taxon>
        <taxon>Piroplasmida</taxon>
        <taxon>Babesiidae</taxon>
        <taxon>Babesia</taxon>
    </lineage>
</organism>
<comment type="cofactor">
    <cofactor evidence="2">
        <name>Zn(2+)</name>
        <dbReference type="ChEBI" id="CHEBI:29105"/>
    </cofactor>
</comment>
<keyword evidence="12 18" id="KW-0648">Protein biosynthesis</keyword>
<dbReference type="CDD" id="cd00019">
    <property type="entry name" value="AP2Ec"/>
    <property type="match status" value="1"/>
</dbReference>
<dbReference type="Pfam" id="PF01261">
    <property type="entry name" value="AP_endonuc_2"/>
    <property type="match status" value="1"/>
</dbReference>
<dbReference type="GO" id="GO:0042256">
    <property type="term" value="P:cytosolic ribosome assembly"/>
    <property type="evidence" value="ECO:0007669"/>
    <property type="project" value="UniProtKB-UniRule"/>
</dbReference>
<evidence type="ECO:0000256" key="12">
    <source>
        <dbReference type="ARBA" id="ARBA00022917"/>
    </source>
</evidence>
<keyword evidence="21" id="KW-1185">Reference proteome</keyword>